<accession>A0A2T0AKX5</accession>
<protein>
    <recommendedName>
        <fullName evidence="4">ATP synthase I chain</fullName>
    </recommendedName>
</protein>
<dbReference type="RefSeq" id="WP_170066389.1">
    <property type="nucleotide sequence ID" value="NZ_CP136418.1"/>
</dbReference>
<organism evidence="2 3">
    <name type="scientific">Neomoorella humiferrea</name>
    <dbReference type="NCBI Taxonomy" id="676965"/>
    <lineage>
        <taxon>Bacteria</taxon>
        <taxon>Bacillati</taxon>
        <taxon>Bacillota</taxon>
        <taxon>Clostridia</taxon>
        <taxon>Neomoorellales</taxon>
        <taxon>Neomoorellaceae</taxon>
        <taxon>Neomoorella</taxon>
    </lineage>
</organism>
<keyword evidence="1" id="KW-1133">Transmembrane helix</keyword>
<evidence type="ECO:0000313" key="2">
    <source>
        <dbReference type="EMBL" id="PRR69258.1"/>
    </source>
</evidence>
<keyword evidence="1" id="KW-0472">Membrane</keyword>
<keyword evidence="3" id="KW-1185">Reference proteome</keyword>
<keyword evidence="1" id="KW-0812">Transmembrane</keyword>
<dbReference type="Proteomes" id="UP000238415">
    <property type="component" value="Unassembled WGS sequence"/>
</dbReference>
<evidence type="ECO:0000313" key="3">
    <source>
        <dbReference type="Proteomes" id="UP000238415"/>
    </source>
</evidence>
<feature type="transmembrane region" description="Helical" evidence="1">
    <location>
        <begin position="73"/>
        <end position="91"/>
    </location>
</feature>
<sequence>MTRIEKGMLMLAAVAAVAGVGGGYYAYAAGVGMALPVSLLLLRWQAAAVENLDNLPPGKAFNRFFGRALARSLLAVAVLGAAAAGGIAFLFGVLTGLILEVLVYMGEAVLIICRKGGMK</sequence>
<proteinExistence type="predicted"/>
<comment type="caution">
    <text evidence="2">The sequence shown here is derived from an EMBL/GenBank/DDBJ whole genome shotgun (WGS) entry which is preliminary data.</text>
</comment>
<dbReference type="AlphaFoldDB" id="A0A2T0AKX5"/>
<evidence type="ECO:0008006" key="4">
    <source>
        <dbReference type="Google" id="ProtNLM"/>
    </source>
</evidence>
<gene>
    <name evidence="2" type="ORF">MOHU_23550</name>
</gene>
<evidence type="ECO:0000256" key="1">
    <source>
        <dbReference type="SAM" id="Phobius"/>
    </source>
</evidence>
<reference evidence="2 3" key="1">
    <citation type="submission" date="2018-03" db="EMBL/GenBank/DDBJ databases">
        <title>Genome sequence of Moorella humiferrea DSM 23265.</title>
        <authorList>
            <person name="Poehlein A."/>
            <person name="Daniel R."/>
        </authorList>
    </citation>
    <scope>NUCLEOTIDE SEQUENCE [LARGE SCALE GENOMIC DNA]</scope>
    <source>
        <strain evidence="2 3">DSM 23265</strain>
    </source>
</reference>
<name>A0A2T0AKX5_9FIRM</name>
<dbReference type="EMBL" id="PVXM01000056">
    <property type="protein sequence ID" value="PRR69258.1"/>
    <property type="molecule type" value="Genomic_DNA"/>
</dbReference>
<feature type="transmembrane region" description="Helical" evidence="1">
    <location>
        <begin position="7"/>
        <end position="27"/>
    </location>
</feature>